<proteinExistence type="predicted"/>
<dbReference type="AlphaFoldDB" id="A0A1A8RV13"/>
<reference evidence="1" key="1">
    <citation type="submission" date="2016-05" db="EMBL/GenBank/DDBJ databases">
        <authorList>
            <person name="Lavstsen T."/>
            <person name="Jespersen J.S."/>
        </authorList>
    </citation>
    <scope>NUCLEOTIDE SEQUENCE</scope>
    <source>
        <tissue evidence="1">Brain</tissue>
    </source>
</reference>
<dbReference type="EMBL" id="HAEH01019373">
    <property type="protein sequence ID" value="SBS09134.1"/>
    <property type="molecule type" value="Transcribed_RNA"/>
</dbReference>
<name>A0A1A8RV13_9TELE</name>
<reference evidence="1" key="2">
    <citation type="submission" date="2016-06" db="EMBL/GenBank/DDBJ databases">
        <title>The genome of a short-lived fish provides insights into sex chromosome evolution and the genetic control of aging.</title>
        <authorList>
            <person name="Reichwald K."/>
            <person name="Felder M."/>
            <person name="Petzold A."/>
            <person name="Koch P."/>
            <person name="Groth M."/>
            <person name="Platzer M."/>
        </authorList>
    </citation>
    <scope>NUCLEOTIDE SEQUENCE</scope>
    <source>
        <tissue evidence="1">Brain</tissue>
    </source>
</reference>
<organism evidence="1">
    <name type="scientific">Nothobranchius rachovii</name>
    <name type="common">bluefin notho</name>
    <dbReference type="NCBI Taxonomy" id="451742"/>
    <lineage>
        <taxon>Eukaryota</taxon>
        <taxon>Metazoa</taxon>
        <taxon>Chordata</taxon>
        <taxon>Craniata</taxon>
        <taxon>Vertebrata</taxon>
        <taxon>Euteleostomi</taxon>
        <taxon>Actinopterygii</taxon>
        <taxon>Neopterygii</taxon>
        <taxon>Teleostei</taxon>
        <taxon>Neoteleostei</taxon>
        <taxon>Acanthomorphata</taxon>
        <taxon>Ovalentaria</taxon>
        <taxon>Atherinomorphae</taxon>
        <taxon>Cyprinodontiformes</taxon>
        <taxon>Nothobranchiidae</taxon>
        <taxon>Nothobranchius</taxon>
    </lineage>
</organism>
<protein>
    <submittedName>
        <fullName evidence="1">Uncharacterized protein</fullName>
    </submittedName>
</protein>
<accession>A0A1A8RV13</accession>
<feature type="non-terminal residue" evidence="1">
    <location>
        <position position="40"/>
    </location>
</feature>
<evidence type="ECO:0000313" key="1">
    <source>
        <dbReference type="EMBL" id="SBS09134.1"/>
    </source>
</evidence>
<sequence length="40" mass="4531">MNTTIICFIKKELNRGVNGGVFMNTTIICFIKKELNRGVN</sequence>
<gene>
    <name evidence="1" type="primary">Nfu_g_1_024090</name>
</gene>